<evidence type="ECO:0000313" key="2">
    <source>
        <dbReference type="EMBL" id="AEW99885.1"/>
    </source>
</evidence>
<accession>G8XHX9</accession>
<dbReference type="AlphaFoldDB" id="F8JJR4"/>
<dbReference type="KEGG" id="scy:SCATT_p16920"/>
<geneLocation type="plasmid" evidence="2 3">
    <name>pSCATT</name>
</geneLocation>
<evidence type="ECO:0008006" key="4">
    <source>
        <dbReference type="Google" id="ProtNLM"/>
    </source>
</evidence>
<protein>
    <recommendedName>
        <fullName evidence="4">Peptidase inhibitor family I36</fullName>
    </recommendedName>
</protein>
<dbReference type="HOGENOM" id="CLU_163418_0_0_11"/>
<reference evidence="3" key="1">
    <citation type="submission" date="2011-12" db="EMBL/GenBank/DDBJ databases">
        <title>Complete genome sequence of Streptomyces cattleya strain DSM 46488.</title>
        <authorList>
            <person name="Ou H.-Y."/>
            <person name="Li P."/>
            <person name="Zhao C."/>
            <person name="O'Hagan D."/>
            <person name="Deng Z."/>
        </authorList>
    </citation>
    <scope>NUCLEOTIDE SEQUENCE [LARGE SCALE GENOMIC DNA]</scope>
    <source>
        <strain evidence="3">ATCC 35852 / DSM 46488 / JCM 4925 / NBRC 14057 / NRRL 8057</strain>
        <plasmid evidence="3">Plasmid pSCATT</plasmid>
    </source>
</reference>
<sequence>MRLSRTVASLSGVVALASLGLVGANSAVAAGHRAADDSYYGCPAGAVCLYAQDATQGWDGLDPSRITNVYWSYGSHNLSNEYGWHWLVNNQTPSSSMNAWAETCTGYNGADCTKQILPRMGIQLDFGPINSIVLDRP</sequence>
<accession>F8JJR4</accession>
<keyword evidence="1" id="KW-0732">Signal</keyword>
<dbReference type="KEGG" id="sct:SCAT_p0054"/>
<dbReference type="Proteomes" id="UP000007842">
    <property type="component" value="Plasmid pSCATT"/>
</dbReference>
<name>F8JJR4_STREN</name>
<dbReference type="OrthoDB" id="4325857at2"/>
<proteinExistence type="predicted"/>
<dbReference type="PATRIC" id="fig|1003195.11.peg.49"/>
<feature type="signal peptide" evidence="1">
    <location>
        <begin position="1"/>
        <end position="29"/>
    </location>
</feature>
<organism evidence="2 3">
    <name type="scientific">Streptantibioticus cattleyicolor (strain ATCC 35852 / DSM 46488 / JCM 4925 / NBRC 14057 / NRRL 8057)</name>
    <name type="common">Streptomyces cattleya</name>
    <dbReference type="NCBI Taxonomy" id="1003195"/>
    <lineage>
        <taxon>Bacteria</taxon>
        <taxon>Bacillati</taxon>
        <taxon>Actinomycetota</taxon>
        <taxon>Actinomycetes</taxon>
        <taxon>Kitasatosporales</taxon>
        <taxon>Streptomycetaceae</taxon>
        <taxon>Streptantibioticus</taxon>
    </lineage>
</organism>
<keyword evidence="3" id="KW-1185">Reference proteome</keyword>
<evidence type="ECO:0000313" key="3">
    <source>
        <dbReference type="Proteomes" id="UP000007842"/>
    </source>
</evidence>
<dbReference type="EMBL" id="CP003229">
    <property type="protein sequence ID" value="AEW99885.1"/>
    <property type="molecule type" value="Genomic_DNA"/>
</dbReference>
<gene>
    <name evidence="2" type="ordered locus">SCATT_p16920</name>
</gene>
<dbReference type="RefSeq" id="WP_014150511.1">
    <property type="nucleotide sequence ID" value="NC_016113.1"/>
</dbReference>
<keyword evidence="2" id="KW-0614">Plasmid</keyword>
<feature type="chain" id="PRO_5003373207" description="Peptidase inhibitor family I36" evidence="1">
    <location>
        <begin position="30"/>
        <end position="137"/>
    </location>
</feature>
<evidence type="ECO:0000256" key="1">
    <source>
        <dbReference type="SAM" id="SignalP"/>
    </source>
</evidence>